<comment type="similarity">
    <text evidence="6">Belongs to the glycosyl hydrolase 2 family. Beta-mannosidase B subfamily.</text>
</comment>
<proteinExistence type="inferred from homology"/>
<dbReference type="InterPro" id="IPR036156">
    <property type="entry name" value="Beta-gal/glucu_dom_sf"/>
</dbReference>
<dbReference type="InterPro" id="IPR013783">
    <property type="entry name" value="Ig-like_fold"/>
</dbReference>
<reference evidence="12 13" key="1">
    <citation type="submission" date="2022-09" db="EMBL/GenBank/DDBJ databases">
        <authorList>
            <person name="Palmer J.M."/>
        </authorList>
    </citation>
    <scope>NUCLEOTIDE SEQUENCE [LARGE SCALE GENOMIC DNA]</scope>
    <source>
        <strain evidence="12 13">DSM 7382</strain>
    </source>
</reference>
<evidence type="ECO:0000256" key="7">
    <source>
        <dbReference type="ARBA" id="ARBA00041069"/>
    </source>
</evidence>
<dbReference type="InterPro" id="IPR041447">
    <property type="entry name" value="Mannosidase_ig"/>
</dbReference>
<evidence type="ECO:0000256" key="3">
    <source>
        <dbReference type="ARBA" id="ARBA00012754"/>
    </source>
</evidence>
<dbReference type="InterPro" id="IPR006102">
    <property type="entry name" value="Ig-like_GH2"/>
</dbReference>
<evidence type="ECO:0000259" key="10">
    <source>
        <dbReference type="Pfam" id="PF17786"/>
    </source>
</evidence>
<dbReference type="InterPro" id="IPR054593">
    <property type="entry name" value="Beta-mannosidase-like_N2"/>
</dbReference>
<evidence type="ECO:0000256" key="5">
    <source>
        <dbReference type="ARBA" id="ARBA00023295"/>
    </source>
</evidence>
<evidence type="ECO:0000256" key="6">
    <source>
        <dbReference type="ARBA" id="ARBA00038429"/>
    </source>
</evidence>
<accession>A0AAW0GR10</accession>
<dbReference type="Gene3D" id="2.60.120.260">
    <property type="entry name" value="Galactose-binding domain-like"/>
    <property type="match status" value="1"/>
</dbReference>
<dbReference type="SUPFAM" id="SSF49785">
    <property type="entry name" value="Galactose-binding domain-like"/>
    <property type="match status" value="1"/>
</dbReference>
<dbReference type="PANTHER" id="PTHR43730">
    <property type="entry name" value="BETA-MANNOSIDASE"/>
    <property type="match status" value="1"/>
</dbReference>
<dbReference type="Pfam" id="PF00703">
    <property type="entry name" value="Glyco_hydro_2"/>
    <property type="match status" value="1"/>
</dbReference>
<dbReference type="Pfam" id="PF17786">
    <property type="entry name" value="Mannosidase_ig"/>
    <property type="match status" value="1"/>
</dbReference>
<dbReference type="GO" id="GO:0004567">
    <property type="term" value="F:beta-mannosidase activity"/>
    <property type="evidence" value="ECO:0007669"/>
    <property type="project" value="UniProtKB-EC"/>
</dbReference>
<comment type="pathway">
    <text evidence="2">Glycan metabolism; N-glycan degradation.</text>
</comment>
<keyword evidence="13" id="KW-1185">Reference proteome</keyword>
<dbReference type="Pfam" id="PF22666">
    <property type="entry name" value="Glyco_hydro_2_N2"/>
    <property type="match status" value="1"/>
</dbReference>
<dbReference type="AlphaFoldDB" id="A0AAW0GR10"/>
<feature type="domain" description="Beta-mannosidase-like galactose-binding" evidence="11">
    <location>
        <begin position="12"/>
        <end position="186"/>
    </location>
</feature>
<dbReference type="GO" id="GO:0005975">
    <property type="term" value="P:carbohydrate metabolic process"/>
    <property type="evidence" value="ECO:0007669"/>
    <property type="project" value="InterPro"/>
</dbReference>
<dbReference type="Gene3D" id="3.20.20.80">
    <property type="entry name" value="Glycosidases"/>
    <property type="match status" value="1"/>
</dbReference>
<dbReference type="SUPFAM" id="SSF51445">
    <property type="entry name" value="(Trans)glycosidases"/>
    <property type="match status" value="1"/>
</dbReference>
<protein>
    <recommendedName>
        <fullName evidence="7">Beta-mannosidase B</fullName>
        <ecNumber evidence="3">3.2.1.25</ecNumber>
    </recommendedName>
    <alternativeName>
        <fullName evidence="8">Mannanase B</fullName>
    </alternativeName>
</protein>
<evidence type="ECO:0000256" key="4">
    <source>
        <dbReference type="ARBA" id="ARBA00022801"/>
    </source>
</evidence>
<evidence type="ECO:0000313" key="13">
    <source>
        <dbReference type="Proteomes" id="UP001385951"/>
    </source>
</evidence>
<gene>
    <name evidence="12" type="ORF">QCA50_000684</name>
</gene>
<comment type="caution">
    <text evidence="12">The sequence shown here is derived from an EMBL/GenBank/DDBJ whole genome shotgun (WGS) entry which is preliminary data.</text>
</comment>
<keyword evidence="4" id="KW-0378">Hydrolase</keyword>
<evidence type="ECO:0000256" key="1">
    <source>
        <dbReference type="ARBA" id="ARBA00000829"/>
    </source>
</evidence>
<dbReference type="InterPro" id="IPR008979">
    <property type="entry name" value="Galactose-bd-like_sf"/>
</dbReference>
<evidence type="ECO:0000259" key="11">
    <source>
        <dbReference type="Pfam" id="PF22666"/>
    </source>
</evidence>
<dbReference type="EC" id="3.2.1.25" evidence="3"/>
<dbReference type="GO" id="GO:0006516">
    <property type="term" value="P:glycoprotein catabolic process"/>
    <property type="evidence" value="ECO:0007669"/>
    <property type="project" value="TreeGrafter"/>
</dbReference>
<dbReference type="EMBL" id="JASBNA010000001">
    <property type="protein sequence ID" value="KAK7696043.1"/>
    <property type="molecule type" value="Genomic_DNA"/>
</dbReference>
<name>A0AAW0GR10_9APHY</name>
<dbReference type="Proteomes" id="UP001385951">
    <property type="component" value="Unassembled WGS sequence"/>
</dbReference>
<evidence type="ECO:0000313" key="12">
    <source>
        <dbReference type="EMBL" id="KAK7696043.1"/>
    </source>
</evidence>
<organism evidence="12 13">
    <name type="scientific">Cerrena zonata</name>
    <dbReference type="NCBI Taxonomy" id="2478898"/>
    <lineage>
        <taxon>Eukaryota</taxon>
        <taxon>Fungi</taxon>
        <taxon>Dikarya</taxon>
        <taxon>Basidiomycota</taxon>
        <taxon>Agaricomycotina</taxon>
        <taxon>Agaricomycetes</taxon>
        <taxon>Polyporales</taxon>
        <taxon>Cerrenaceae</taxon>
        <taxon>Cerrena</taxon>
    </lineage>
</organism>
<evidence type="ECO:0000259" key="9">
    <source>
        <dbReference type="Pfam" id="PF00703"/>
    </source>
</evidence>
<dbReference type="InterPro" id="IPR050887">
    <property type="entry name" value="Beta-mannosidase_GH2"/>
</dbReference>
<dbReference type="Gene3D" id="2.60.40.10">
    <property type="entry name" value="Immunoglobulins"/>
    <property type="match status" value="1"/>
</dbReference>
<dbReference type="FunFam" id="3.20.20.80:FF:000050">
    <property type="entry name" value="Beta-mannosidase B"/>
    <property type="match status" value="1"/>
</dbReference>
<dbReference type="SUPFAM" id="SSF49303">
    <property type="entry name" value="beta-Galactosidase/glucuronidase domain"/>
    <property type="match status" value="2"/>
</dbReference>
<keyword evidence="5" id="KW-0326">Glycosidase</keyword>
<evidence type="ECO:0000256" key="8">
    <source>
        <dbReference type="ARBA" id="ARBA00041614"/>
    </source>
</evidence>
<feature type="domain" description="Glycoside hydrolase family 2 immunoglobulin-like beta-sandwich" evidence="9">
    <location>
        <begin position="195"/>
        <end position="301"/>
    </location>
</feature>
<comment type="catalytic activity">
    <reaction evidence="1">
        <text>Hydrolysis of terminal, non-reducing beta-D-mannose residues in beta-D-mannosides.</text>
        <dbReference type="EC" id="3.2.1.25"/>
    </reaction>
</comment>
<evidence type="ECO:0000256" key="2">
    <source>
        <dbReference type="ARBA" id="ARBA00004740"/>
    </source>
</evidence>
<sequence>MTATSRTINEGWKFTQIGGGDVVKKDEWIGVKEFPTTVHVELLKEKRIPDPFIGLNEWEVQWIGETEWSFKTEFDVTEEELAASKAELVFDGLDTFATVILNDKEILKTDNQFVSHRVPVKDSLKATANQLVINFDSAFRKGREVEKEHGKLNLWNGDSSRLHVRKAGYNYGWDWGPVLMTVGPWKPIHLETYSTRISDLDIRINLTEDLAALINVSFTLTSSDKCVASVQIKKPNGGLLIGGSNIYVVGSRQTEFKCSAGTYDLWWPVGYGAQPLYTVEVKIADESGKALDEKSQKIAFRRARVVEDDLIDQEGKTFLFEINNVRIFCGGSNWIPADSFLTTMTEKRYRDWLQLLVDGNQNMVRIWGGGIYEPDAFYDICDELGILVWQDFMFGCGQYPAYDSFLKSVEIEAEQAVKRLRNHPSLVIFAGNNEDYQIAESFKLDLDYNDEESDFRKTNFPARHIYERLLPSVVSKFSNIHYHRSSPYSGYGKPTTDKQHGDLHQWNVWHGTQEPWHNWDILAGRFVSEFGMEGYPDIRTVDYWLGGNKAERHPQSRTMNNHNKADGFERRLELYLMENFRHAFDIESYVYYTQIMQAETLASAYRLWRRNWKGRGREYTAGALVWQINDCWPVTSWAIVDYFLRPKPAYFTIKRELRPFTVGMTRKEKKTFPDELSAATFVIETVLEVWGTNSTLQAKQATLEVTSFDLHSEWRDTWSRVVTLAPNSATELFKGDLPGQPKRTKSSEVPKTIVVSARLLDKDGLVLGRYSNWPEPFKYITFPPLHSLGLSIKVLPDGESVELTTAKPIKGIVLDVAQGDEEVVWGDQAIDLVPGDSQVITAKGLKGREVKVRFLGDGAAGEPTGLLAV</sequence>
<dbReference type="InterPro" id="IPR017853">
    <property type="entry name" value="GH"/>
</dbReference>
<feature type="domain" description="Mannosidase Ig/CBM-like" evidence="10">
    <location>
        <begin position="686"/>
        <end position="779"/>
    </location>
</feature>
<dbReference type="PANTHER" id="PTHR43730:SF1">
    <property type="entry name" value="BETA-MANNOSIDASE"/>
    <property type="match status" value="1"/>
</dbReference>